<accession>A0A0A9BEF8</accession>
<organism evidence="1">
    <name type="scientific">Arundo donax</name>
    <name type="common">Giant reed</name>
    <name type="synonym">Donax arundinaceus</name>
    <dbReference type="NCBI Taxonomy" id="35708"/>
    <lineage>
        <taxon>Eukaryota</taxon>
        <taxon>Viridiplantae</taxon>
        <taxon>Streptophyta</taxon>
        <taxon>Embryophyta</taxon>
        <taxon>Tracheophyta</taxon>
        <taxon>Spermatophyta</taxon>
        <taxon>Magnoliopsida</taxon>
        <taxon>Liliopsida</taxon>
        <taxon>Poales</taxon>
        <taxon>Poaceae</taxon>
        <taxon>PACMAD clade</taxon>
        <taxon>Arundinoideae</taxon>
        <taxon>Arundineae</taxon>
        <taxon>Arundo</taxon>
    </lineage>
</organism>
<name>A0A0A9BEF8_ARUDO</name>
<evidence type="ECO:0000313" key="1">
    <source>
        <dbReference type="EMBL" id="JAD59590.1"/>
    </source>
</evidence>
<proteinExistence type="predicted"/>
<reference evidence="1" key="2">
    <citation type="journal article" date="2015" name="Data Brief">
        <title>Shoot transcriptome of the giant reed, Arundo donax.</title>
        <authorList>
            <person name="Barrero R.A."/>
            <person name="Guerrero F.D."/>
            <person name="Moolhuijzen P."/>
            <person name="Goolsby J.A."/>
            <person name="Tidwell J."/>
            <person name="Bellgard S.E."/>
            <person name="Bellgard M.I."/>
        </authorList>
    </citation>
    <scope>NUCLEOTIDE SEQUENCE</scope>
    <source>
        <tissue evidence="1">Shoot tissue taken approximately 20 cm above the soil surface</tissue>
    </source>
</reference>
<protein>
    <submittedName>
        <fullName evidence="1">Uncharacterized protein</fullName>
    </submittedName>
</protein>
<sequence length="30" mass="3590">MLSSPILPIQEMILHYFYRSRLLVSLISRL</sequence>
<reference evidence="1" key="1">
    <citation type="submission" date="2014-09" db="EMBL/GenBank/DDBJ databases">
        <authorList>
            <person name="Magalhaes I.L.F."/>
            <person name="Oliveira U."/>
            <person name="Santos F.R."/>
            <person name="Vidigal T.H.D.A."/>
            <person name="Brescovit A.D."/>
            <person name="Santos A.J."/>
        </authorList>
    </citation>
    <scope>NUCLEOTIDE SEQUENCE</scope>
    <source>
        <tissue evidence="1">Shoot tissue taken approximately 20 cm above the soil surface</tissue>
    </source>
</reference>
<dbReference type="AlphaFoldDB" id="A0A0A9BEF8"/>
<dbReference type="EMBL" id="GBRH01238305">
    <property type="protein sequence ID" value="JAD59590.1"/>
    <property type="molecule type" value="Transcribed_RNA"/>
</dbReference>